<sequence>MIPTMIARMPTAAISSTGLIPPVLQKAARGHTCGTSSFTYPTLIFINPLAR</sequence>
<proteinExistence type="predicted"/>
<accession>A0A382SQ98</accession>
<gene>
    <name evidence="1" type="ORF">METZ01_LOCUS364827</name>
</gene>
<reference evidence="1" key="1">
    <citation type="submission" date="2018-05" db="EMBL/GenBank/DDBJ databases">
        <authorList>
            <person name="Lanie J.A."/>
            <person name="Ng W.-L."/>
            <person name="Kazmierczak K.M."/>
            <person name="Andrzejewski T.M."/>
            <person name="Davidsen T.M."/>
            <person name="Wayne K.J."/>
            <person name="Tettelin H."/>
            <person name="Glass J.I."/>
            <person name="Rusch D."/>
            <person name="Podicherti R."/>
            <person name="Tsui H.-C.T."/>
            <person name="Winkler M.E."/>
        </authorList>
    </citation>
    <scope>NUCLEOTIDE SEQUENCE</scope>
</reference>
<dbReference type="EMBL" id="UINC01130728">
    <property type="protein sequence ID" value="SVD11973.1"/>
    <property type="molecule type" value="Genomic_DNA"/>
</dbReference>
<organism evidence="1">
    <name type="scientific">marine metagenome</name>
    <dbReference type="NCBI Taxonomy" id="408172"/>
    <lineage>
        <taxon>unclassified sequences</taxon>
        <taxon>metagenomes</taxon>
        <taxon>ecological metagenomes</taxon>
    </lineage>
</organism>
<protein>
    <submittedName>
        <fullName evidence="1">Uncharacterized protein</fullName>
    </submittedName>
</protein>
<dbReference type="AlphaFoldDB" id="A0A382SQ98"/>
<name>A0A382SQ98_9ZZZZ</name>
<evidence type="ECO:0000313" key="1">
    <source>
        <dbReference type="EMBL" id="SVD11973.1"/>
    </source>
</evidence>